<dbReference type="GO" id="GO:0005576">
    <property type="term" value="C:extracellular region"/>
    <property type="evidence" value="ECO:0007669"/>
    <property type="project" value="UniProtKB-SubCell"/>
</dbReference>
<organism evidence="6 8">
    <name type="scientific">Phytophthora kernoviae</name>
    <dbReference type="NCBI Taxonomy" id="325452"/>
    <lineage>
        <taxon>Eukaryota</taxon>
        <taxon>Sar</taxon>
        <taxon>Stramenopiles</taxon>
        <taxon>Oomycota</taxon>
        <taxon>Peronosporomycetes</taxon>
        <taxon>Peronosporales</taxon>
        <taxon>Peronosporaceae</taxon>
        <taxon>Phytophthora</taxon>
    </lineage>
</organism>
<evidence type="ECO:0000313" key="8">
    <source>
        <dbReference type="Proteomes" id="UP000277300"/>
    </source>
</evidence>
<evidence type="ECO:0000256" key="1">
    <source>
        <dbReference type="ARBA" id="ARBA00004613"/>
    </source>
</evidence>
<comment type="domain">
    <text evidence="5">The RxLR-dEER motif acts to carry the protein into the host cell cytoplasm through binding to cell surface phosphatidylinositol-3-phosphate.</text>
</comment>
<dbReference type="InterPro" id="IPR031825">
    <property type="entry name" value="RXLR"/>
</dbReference>
<dbReference type="Pfam" id="PF16810">
    <property type="entry name" value="RXLR"/>
    <property type="match status" value="1"/>
</dbReference>
<evidence type="ECO:0000256" key="2">
    <source>
        <dbReference type="ARBA" id="ARBA00010400"/>
    </source>
</evidence>
<dbReference type="AlphaFoldDB" id="A0A3F2RRF5"/>
<evidence type="ECO:0000256" key="3">
    <source>
        <dbReference type="ARBA" id="ARBA00022525"/>
    </source>
</evidence>
<protein>
    <recommendedName>
        <fullName evidence="5">RxLR effector protein</fullName>
    </recommendedName>
</protein>
<feature type="chain" id="PRO_5033874089" description="RxLR effector protein" evidence="5">
    <location>
        <begin position="17"/>
        <end position="103"/>
    </location>
</feature>
<dbReference type="Proteomes" id="UP000284657">
    <property type="component" value="Unassembled WGS sequence"/>
</dbReference>
<name>A0A3F2RRF5_9STRA</name>
<proteinExistence type="inferred from homology"/>
<evidence type="ECO:0000256" key="4">
    <source>
        <dbReference type="ARBA" id="ARBA00022729"/>
    </source>
</evidence>
<keyword evidence="3 5" id="KW-0964">Secreted</keyword>
<comment type="caution">
    <text evidence="6">The sequence shown here is derived from an EMBL/GenBank/DDBJ whole genome shotgun (WGS) entry which is preliminary data.</text>
</comment>
<reference evidence="8 9" key="1">
    <citation type="submission" date="2018-07" db="EMBL/GenBank/DDBJ databases">
        <title>Genome sequencing of oomycete isolates from Chile give support for New Zealand origin for Phytophthora kernoviae and make available the first Nothophytophthora sp. genome.</title>
        <authorList>
            <person name="Studholme D.J."/>
            <person name="Sanfuentes E."/>
            <person name="Panda P."/>
            <person name="Hill R."/>
            <person name="Sambles C."/>
            <person name="Grant M."/>
            <person name="Williams N.M."/>
            <person name="Mcdougal R.L."/>
        </authorList>
    </citation>
    <scope>NUCLEOTIDE SEQUENCE [LARGE SCALE GENOMIC DNA]</scope>
    <source>
        <strain evidence="6">Chile6</strain>
        <strain evidence="7">Chile7</strain>
    </source>
</reference>
<gene>
    <name evidence="7" type="ORF">BBJ29_001991</name>
    <name evidence="6" type="ORF">BBP00_00004579</name>
</gene>
<dbReference type="EMBL" id="MBDO02000113">
    <property type="protein sequence ID" value="RLN62743.1"/>
    <property type="molecule type" value="Genomic_DNA"/>
</dbReference>
<accession>A0A3F2RRF5</accession>
<dbReference type="EMBL" id="MBAD02000446">
    <property type="protein sequence ID" value="RLN67587.1"/>
    <property type="molecule type" value="Genomic_DNA"/>
</dbReference>
<sequence length="103" mass="11559">MRLGFVVIALIFLASGEVLSATGPKISVAASANTPLQIRDELNDSSKKRFLRSKETTGDEEERKFQVQGLQKIIKKQQALSKALSKKFTEKELVVFKEWFSLS</sequence>
<comment type="similarity">
    <text evidence="2 5">Belongs to the RxLR effector family.</text>
</comment>
<evidence type="ECO:0000256" key="5">
    <source>
        <dbReference type="RuleBase" id="RU367124"/>
    </source>
</evidence>
<evidence type="ECO:0000313" key="9">
    <source>
        <dbReference type="Proteomes" id="UP000284657"/>
    </source>
</evidence>
<evidence type="ECO:0000313" key="7">
    <source>
        <dbReference type="EMBL" id="RLN67587.1"/>
    </source>
</evidence>
<feature type="signal peptide" evidence="5">
    <location>
        <begin position="1"/>
        <end position="16"/>
    </location>
</feature>
<comment type="function">
    <text evidence="5">Effector that suppresses plant defense responses during pathogen infection.</text>
</comment>
<comment type="subcellular location">
    <subcellularLocation>
        <location evidence="1 5">Secreted</location>
    </subcellularLocation>
</comment>
<keyword evidence="4 5" id="KW-0732">Signal</keyword>
<evidence type="ECO:0000313" key="6">
    <source>
        <dbReference type="EMBL" id="RLN62743.1"/>
    </source>
</evidence>
<dbReference type="Proteomes" id="UP000277300">
    <property type="component" value="Unassembled WGS sequence"/>
</dbReference>